<keyword evidence="7 15" id="KW-0808">Transferase</keyword>
<dbReference type="Gene3D" id="1.10.510.10">
    <property type="entry name" value="Transferase(Phosphotransferase) domain 1"/>
    <property type="match status" value="1"/>
</dbReference>
<evidence type="ECO:0000256" key="3">
    <source>
        <dbReference type="ARBA" id="ARBA00010327"/>
    </source>
</evidence>
<keyword evidence="17" id="KW-1185">Reference proteome</keyword>
<evidence type="ECO:0000256" key="2">
    <source>
        <dbReference type="ARBA" id="ARBA00004713"/>
    </source>
</evidence>
<comment type="subcellular location">
    <subcellularLocation>
        <location evidence="1 15">Cell inner membrane</location>
        <topology evidence="1 15">Peripheral membrane protein</topology>
        <orientation evidence="1 15">Cytoplasmic side</orientation>
    </subcellularLocation>
</comment>
<evidence type="ECO:0000256" key="10">
    <source>
        <dbReference type="ARBA" id="ARBA00022840"/>
    </source>
</evidence>
<keyword evidence="9 15" id="KW-0418">Kinase</keyword>
<dbReference type="GO" id="GO:0016301">
    <property type="term" value="F:kinase activity"/>
    <property type="evidence" value="ECO:0007669"/>
    <property type="project" value="UniProtKB-KW"/>
</dbReference>
<dbReference type="InterPro" id="IPR011009">
    <property type="entry name" value="Kinase-like_dom_sf"/>
</dbReference>
<evidence type="ECO:0000256" key="7">
    <source>
        <dbReference type="ARBA" id="ARBA00022679"/>
    </source>
</evidence>
<organism evidence="16 17">
    <name type="scientific">Halomonas qinghailakensis</name>
    <dbReference type="NCBI Taxonomy" id="2937790"/>
    <lineage>
        <taxon>Bacteria</taxon>
        <taxon>Pseudomonadati</taxon>
        <taxon>Pseudomonadota</taxon>
        <taxon>Gammaproteobacteria</taxon>
        <taxon>Oceanospirillales</taxon>
        <taxon>Halomonadaceae</taxon>
        <taxon>Halomonas</taxon>
    </lineage>
</organism>
<evidence type="ECO:0000313" key="16">
    <source>
        <dbReference type="EMBL" id="UYO75993.1"/>
    </source>
</evidence>
<dbReference type="Proteomes" id="UP001164935">
    <property type="component" value="Chromosome"/>
</dbReference>
<sequence length="247" mass="28032">MRLAALRQKNWLILHDSDSVSDAAASHQLSQPLLPTGAPPLHPALFCEAYWRERNLVIGEAPGRGSSLFLKAGDAEQWVLRPYRRGGLIAKLSKKRYLWLGEERTRAFRELRLTATLYDQGLPVPRPVACCVMRYGLTYEAALITVRVPGARALASLLSTHETDEALLQRVGVMIKRFHQVGLDHVDLNARNILIDSNGEPWLIDLDRCRLRPQGNWQEHNIKRLVRSLTKFHCHHVLPTILKGYNS</sequence>
<dbReference type="Pfam" id="PF06293">
    <property type="entry name" value="Kdo"/>
    <property type="match status" value="1"/>
</dbReference>
<evidence type="ECO:0000256" key="5">
    <source>
        <dbReference type="ARBA" id="ARBA00022475"/>
    </source>
</evidence>
<dbReference type="GO" id="GO:0009244">
    <property type="term" value="P:lipopolysaccharide core region biosynthetic process"/>
    <property type="evidence" value="ECO:0007669"/>
    <property type="project" value="UniProtKB-UniRule"/>
</dbReference>
<keyword evidence="10 15" id="KW-0067">ATP-binding</keyword>
<dbReference type="EMBL" id="CP096973">
    <property type="protein sequence ID" value="UYO75993.1"/>
    <property type="molecule type" value="Genomic_DNA"/>
</dbReference>
<comment type="function">
    <text evidence="15">Catalyzes the ATP-dependent phosphorylation of the 3-deoxy-D-manno-octulosonic acid (Kdo) residue in Kdo-lipid IV(A) at the 4-OH position.</text>
</comment>
<comment type="catalytic activity">
    <reaction evidence="14 15">
        <text>an alpha-Kdo-(2-&gt;6)-lipid IVA + ATP = a 4-O-phospho-alpha-Kdo-(2-&gt;6)-lipid IVA + ADP + H(+)</text>
        <dbReference type="Rhea" id="RHEA:74271"/>
        <dbReference type="ChEBI" id="CHEBI:15378"/>
        <dbReference type="ChEBI" id="CHEBI:30616"/>
        <dbReference type="ChEBI" id="CHEBI:176428"/>
        <dbReference type="ChEBI" id="CHEBI:193140"/>
        <dbReference type="ChEBI" id="CHEBI:456216"/>
        <dbReference type="EC" id="2.7.1.166"/>
    </reaction>
</comment>
<dbReference type="GO" id="GO:0005886">
    <property type="term" value="C:plasma membrane"/>
    <property type="evidence" value="ECO:0007669"/>
    <property type="project" value="UniProtKB-SubCell"/>
</dbReference>
<dbReference type="InterPro" id="IPR022826">
    <property type="entry name" value="KDO_kinase"/>
</dbReference>
<evidence type="ECO:0000256" key="14">
    <source>
        <dbReference type="ARBA" id="ARBA00034417"/>
    </source>
</evidence>
<dbReference type="RefSeq" id="WP_030071685.1">
    <property type="nucleotide sequence ID" value="NZ_CP096973.1"/>
</dbReference>
<feature type="active site" evidence="15">
    <location>
        <position position="187"/>
    </location>
</feature>
<comment type="similarity">
    <text evidence="3 15">Belongs to the protein kinase superfamily. KdkA/RfaP family.</text>
</comment>
<proteinExistence type="inferred from homology"/>
<dbReference type="SUPFAM" id="SSF56112">
    <property type="entry name" value="Protein kinase-like (PK-like)"/>
    <property type="match status" value="1"/>
</dbReference>
<keyword evidence="6 15" id="KW-0997">Cell inner membrane</keyword>
<evidence type="ECO:0000256" key="8">
    <source>
        <dbReference type="ARBA" id="ARBA00022741"/>
    </source>
</evidence>
<dbReference type="HAMAP" id="MF_00521">
    <property type="entry name" value="KDO_kinase"/>
    <property type="match status" value="1"/>
</dbReference>
<reference evidence="16" key="1">
    <citation type="submission" date="2022-05" db="EMBL/GenBank/DDBJ databases">
        <title>Complete sequence of a novel PHA-producing Halomonas strain.</title>
        <authorList>
            <person name="Zheng Z."/>
        </authorList>
    </citation>
    <scope>NUCLEOTIDE SEQUENCE</scope>
    <source>
        <strain evidence="16">ZZQ-149</strain>
    </source>
</reference>
<evidence type="ECO:0000256" key="12">
    <source>
        <dbReference type="ARBA" id="ARBA00023136"/>
    </source>
</evidence>
<evidence type="ECO:0000256" key="4">
    <source>
        <dbReference type="ARBA" id="ARBA00011988"/>
    </source>
</evidence>
<dbReference type="NCBIfam" id="NF002475">
    <property type="entry name" value="PRK01723.1"/>
    <property type="match status" value="1"/>
</dbReference>
<keyword evidence="5 15" id="KW-1003">Cell membrane</keyword>
<keyword evidence="12 15" id="KW-0472">Membrane</keyword>
<name>A0AA46TSY8_9GAMM</name>
<dbReference type="GO" id="GO:0005524">
    <property type="term" value="F:ATP binding"/>
    <property type="evidence" value="ECO:0007669"/>
    <property type="project" value="UniProtKB-UniRule"/>
</dbReference>
<evidence type="ECO:0000256" key="9">
    <source>
        <dbReference type="ARBA" id="ARBA00022777"/>
    </source>
</evidence>
<evidence type="ECO:0000256" key="1">
    <source>
        <dbReference type="ARBA" id="ARBA00004515"/>
    </source>
</evidence>
<dbReference type="EC" id="2.7.1.166" evidence="4 15"/>
<dbReference type="KEGG" id="hqn:M0220_07595"/>
<dbReference type="GO" id="GO:0016773">
    <property type="term" value="F:phosphotransferase activity, alcohol group as acceptor"/>
    <property type="evidence" value="ECO:0007669"/>
    <property type="project" value="UniProtKB-UniRule"/>
</dbReference>
<protein>
    <recommendedName>
        <fullName evidence="13 15">3-deoxy-D-manno-octulosonic acid kinase</fullName>
        <shortName evidence="15">Kdo kinase</shortName>
        <ecNumber evidence="4 15">2.7.1.166</ecNumber>
    </recommendedName>
</protein>
<gene>
    <name evidence="15" type="primary">kdkA</name>
    <name evidence="16" type="ORF">M0220_07595</name>
</gene>
<evidence type="ECO:0000256" key="15">
    <source>
        <dbReference type="HAMAP-Rule" id="MF_00521"/>
    </source>
</evidence>
<evidence type="ECO:0000313" key="17">
    <source>
        <dbReference type="Proteomes" id="UP001164935"/>
    </source>
</evidence>
<evidence type="ECO:0000256" key="11">
    <source>
        <dbReference type="ARBA" id="ARBA00022985"/>
    </source>
</evidence>
<accession>A0AA46TSY8</accession>
<evidence type="ECO:0000256" key="6">
    <source>
        <dbReference type="ARBA" id="ARBA00022519"/>
    </source>
</evidence>
<comment type="pathway">
    <text evidence="2 15">Bacterial outer membrane biogenesis; LPS core biosynthesis.</text>
</comment>
<keyword evidence="8 15" id="KW-0547">Nucleotide-binding</keyword>
<keyword evidence="11 15" id="KW-0448">Lipopolysaccharide biosynthesis</keyword>
<evidence type="ECO:0000256" key="13">
    <source>
        <dbReference type="ARBA" id="ARBA00029511"/>
    </source>
</evidence>
<dbReference type="AlphaFoldDB" id="A0AA46TSY8"/>